<evidence type="ECO:0000313" key="2">
    <source>
        <dbReference type="Proteomes" id="UP001623348"/>
    </source>
</evidence>
<dbReference type="EMBL" id="BAAFJT010000001">
    <property type="protein sequence ID" value="GAB0178591.1"/>
    <property type="molecule type" value="Genomic_DNA"/>
</dbReference>
<organism evidence="1 2">
    <name type="scientific">Grus japonensis</name>
    <name type="common">Japanese crane</name>
    <name type="synonym">Red-crowned crane</name>
    <dbReference type="NCBI Taxonomy" id="30415"/>
    <lineage>
        <taxon>Eukaryota</taxon>
        <taxon>Metazoa</taxon>
        <taxon>Chordata</taxon>
        <taxon>Craniata</taxon>
        <taxon>Vertebrata</taxon>
        <taxon>Euteleostomi</taxon>
        <taxon>Archelosauria</taxon>
        <taxon>Archosauria</taxon>
        <taxon>Dinosauria</taxon>
        <taxon>Saurischia</taxon>
        <taxon>Theropoda</taxon>
        <taxon>Coelurosauria</taxon>
        <taxon>Aves</taxon>
        <taxon>Neognathae</taxon>
        <taxon>Neoaves</taxon>
        <taxon>Gruiformes</taxon>
        <taxon>Gruidae</taxon>
        <taxon>Grus</taxon>
    </lineage>
</organism>
<dbReference type="Proteomes" id="UP001623348">
    <property type="component" value="Unassembled WGS sequence"/>
</dbReference>
<accession>A0ABC9VZT1</accession>
<gene>
    <name evidence="1" type="ORF">GRJ2_000324400</name>
</gene>
<keyword evidence="2" id="KW-1185">Reference proteome</keyword>
<comment type="caution">
    <text evidence="1">The sequence shown here is derived from an EMBL/GenBank/DDBJ whole genome shotgun (WGS) entry which is preliminary data.</text>
</comment>
<evidence type="ECO:0000313" key="1">
    <source>
        <dbReference type="EMBL" id="GAB0178591.1"/>
    </source>
</evidence>
<reference evidence="1 2" key="1">
    <citation type="submission" date="2024-06" db="EMBL/GenBank/DDBJ databases">
        <title>The draft genome of Grus japonensis, version 3.</title>
        <authorList>
            <person name="Nabeshima K."/>
            <person name="Suzuki S."/>
            <person name="Onuma M."/>
        </authorList>
    </citation>
    <scope>NUCLEOTIDE SEQUENCE [LARGE SCALE GENOMIC DNA]</scope>
    <source>
        <strain evidence="1 2">451A</strain>
    </source>
</reference>
<proteinExistence type="predicted"/>
<sequence length="142" mass="16153">MQAQQSFVSYKMEKRNNTMKYELSKWGFAGDTILLRFSAVSRSFFLTKGRRPETQGVTCPPKGRPTCFGHRSVDFVTEACGNALLQKVYQKDISTEKGTNYLEAGSDFPESLWEAGNFENLFPYESFGNEPQMMEVEGQHPI</sequence>
<dbReference type="AlphaFoldDB" id="A0ABC9VZT1"/>
<protein>
    <submittedName>
        <fullName evidence="1">Uncharacterized protein</fullName>
    </submittedName>
</protein>
<name>A0ABC9VZT1_GRUJA</name>